<dbReference type="SMART" id="SM00233">
    <property type="entry name" value="PH"/>
    <property type="match status" value="1"/>
</dbReference>
<proteinExistence type="predicted"/>
<accession>A0A1Y1XY20</accession>
<evidence type="ECO:0000313" key="4">
    <source>
        <dbReference type="Proteomes" id="UP000193498"/>
    </source>
</evidence>
<feature type="region of interest" description="Disordered" evidence="1">
    <location>
        <begin position="37"/>
        <end position="62"/>
    </location>
</feature>
<protein>
    <submittedName>
        <fullName evidence="3">PH domain-like protein</fullName>
    </submittedName>
</protein>
<dbReference type="Proteomes" id="UP000193498">
    <property type="component" value="Unassembled WGS sequence"/>
</dbReference>
<sequence>MPEEELDRSVNRISTEMTSRLKIEPGPMDQKAQFAMRGQFSESPEKNVPIDTISKRPSRRDSPPVYEILMEKLPGYTCSVHHEGFMHRKIEFTSNGSIANDRSWRKCYCILWGTSLQLYKYKPTQFYRPDPFESISMQRAKVDLAADYRKRCHVFRLQTRAGQFLLQANSRNDLLKWLNFIQASANIALPLESRVI</sequence>
<dbReference type="STRING" id="1314790.A0A1Y1XY20"/>
<evidence type="ECO:0000256" key="1">
    <source>
        <dbReference type="SAM" id="MobiDB-lite"/>
    </source>
</evidence>
<dbReference type="EMBL" id="MCFE01000370">
    <property type="protein sequence ID" value="ORX90629.1"/>
    <property type="molecule type" value="Genomic_DNA"/>
</dbReference>
<gene>
    <name evidence="3" type="ORF">K493DRAFT_57622</name>
</gene>
<dbReference type="InParanoid" id="A0A1Y1XY20"/>
<evidence type="ECO:0000259" key="2">
    <source>
        <dbReference type="PROSITE" id="PS50003"/>
    </source>
</evidence>
<dbReference type="Pfam" id="PF00169">
    <property type="entry name" value="PH"/>
    <property type="match status" value="1"/>
</dbReference>
<dbReference type="PANTHER" id="PTHR37283:SF1">
    <property type="entry name" value="PH DOMAIN-CONTAINING PROTEIN YHR131C"/>
    <property type="match status" value="1"/>
</dbReference>
<dbReference type="AlphaFoldDB" id="A0A1Y1XY20"/>
<evidence type="ECO:0000313" key="3">
    <source>
        <dbReference type="EMBL" id="ORX90629.1"/>
    </source>
</evidence>
<keyword evidence="4" id="KW-1185">Reference proteome</keyword>
<dbReference type="OrthoDB" id="5865767at2759"/>
<dbReference type="InterPro" id="IPR001849">
    <property type="entry name" value="PH_domain"/>
</dbReference>
<dbReference type="PROSITE" id="PS50003">
    <property type="entry name" value="PH_DOMAIN"/>
    <property type="match status" value="1"/>
</dbReference>
<name>A0A1Y1XY20_9FUNG</name>
<dbReference type="SUPFAM" id="SSF50729">
    <property type="entry name" value="PH domain-like"/>
    <property type="match status" value="1"/>
</dbReference>
<feature type="domain" description="PH" evidence="2">
    <location>
        <begin position="79"/>
        <end position="186"/>
    </location>
</feature>
<reference evidence="3 4" key="1">
    <citation type="submission" date="2016-07" db="EMBL/GenBank/DDBJ databases">
        <title>Pervasive Adenine N6-methylation of Active Genes in Fungi.</title>
        <authorList>
            <consortium name="DOE Joint Genome Institute"/>
            <person name="Mondo S.J."/>
            <person name="Dannebaum R.O."/>
            <person name="Kuo R.C."/>
            <person name="Labutti K."/>
            <person name="Haridas S."/>
            <person name="Kuo A."/>
            <person name="Salamov A."/>
            <person name="Ahrendt S.R."/>
            <person name="Lipzen A."/>
            <person name="Sullivan W."/>
            <person name="Andreopoulos W.B."/>
            <person name="Clum A."/>
            <person name="Lindquist E."/>
            <person name="Daum C."/>
            <person name="Ramamoorthy G.K."/>
            <person name="Gryganskyi A."/>
            <person name="Culley D."/>
            <person name="Magnuson J.K."/>
            <person name="James T.Y."/>
            <person name="O'Malley M.A."/>
            <person name="Stajich J.E."/>
            <person name="Spatafora J.W."/>
            <person name="Visel A."/>
            <person name="Grigoriev I.V."/>
        </authorList>
    </citation>
    <scope>NUCLEOTIDE SEQUENCE [LARGE SCALE GENOMIC DNA]</scope>
    <source>
        <strain evidence="3 4">CBS 931.73</strain>
    </source>
</reference>
<organism evidence="3 4">
    <name type="scientific">Basidiobolus meristosporus CBS 931.73</name>
    <dbReference type="NCBI Taxonomy" id="1314790"/>
    <lineage>
        <taxon>Eukaryota</taxon>
        <taxon>Fungi</taxon>
        <taxon>Fungi incertae sedis</taxon>
        <taxon>Zoopagomycota</taxon>
        <taxon>Entomophthoromycotina</taxon>
        <taxon>Basidiobolomycetes</taxon>
        <taxon>Basidiobolales</taxon>
        <taxon>Basidiobolaceae</taxon>
        <taxon>Basidiobolus</taxon>
    </lineage>
</organism>
<dbReference type="PRINTS" id="PR00683">
    <property type="entry name" value="SPECTRINPH"/>
</dbReference>
<dbReference type="InterPro" id="IPR001605">
    <property type="entry name" value="PH_dom-spectrin-type"/>
</dbReference>
<dbReference type="GO" id="GO:0005543">
    <property type="term" value="F:phospholipid binding"/>
    <property type="evidence" value="ECO:0007669"/>
    <property type="project" value="InterPro"/>
</dbReference>
<dbReference type="PANTHER" id="PTHR37283">
    <property type="entry name" value="PH DOMAIN-CONTAINING PROTEIN YHR131C"/>
    <property type="match status" value="1"/>
</dbReference>
<dbReference type="Gene3D" id="2.30.29.30">
    <property type="entry name" value="Pleckstrin-homology domain (PH domain)/Phosphotyrosine-binding domain (PTB)"/>
    <property type="match status" value="1"/>
</dbReference>
<dbReference type="InterPro" id="IPR011993">
    <property type="entry name" value="PH-like_dom_sf"/>
</dbReference>
<comment type="caution">
    <text evidence="3">The sequence shown here is derived from an EMBL/GenBank/DDBJ whole genome shotgun (WGS) entry which is preliminary data.</text>
</comment>